<dbReference type="RefSeq" id="WP_164207600.1">
    <property type="nucleotide sequence ID" value="NZ_JAAGMP010001525.1"/>
</dbReference>
<protein>
    <submittedName>
        <fullName evidence="7">ABC transporter ATP-binding protein</fullName>
    </submittedName>
</protein>
<dbReference type="GO" id="GO:0005524">
    <property type="term" value="F:ATP binding"/>
    <property type="evidence" value="ECO:0007669"/>
    <property type="project" value="UniProtKB-KW"/>
</dbReference>
<dbReference type="InterPro" id="IPR003593">
    <property type="entry name" value="AAA+_ATPase"/>
</dbReference>
<dbReference type="PROSITE" id="PS50893">
    <property type="entry name" value="ABC_TRANSPORTER_2"/>
    <property type="match status" value="2"/>
</dbReference>
<evidence type="ECO:0000313" key="7">
    <source>
        <dbReference type="EMBL" id="NEC23323.1"/>
    </source>
</evidence>
<keyword evidence="4 7" id="KW-0067">ATP-binding</keyword>
<feature type="region of interest" description="Disordered" evidence="5">
    <location>
        <begin position="260"/>
        <end position="293"/>
    </location>
</feature>
<gene>
    <name evidence="7" type="ORF">G3I50_34495</name>
</gene>
<evidence type="ECO:0000256" key="1">
    <source>
        <dbReference type="ARBA" id="ARBA00005417"/>
    </source>
</evidence>
<keyword evidence="3" id="KW-0547">Nucleotide-binding</keyword>
<dbReference type="InterPro" id="IPR027417">
    <property type="entry name" value="P-loop_NTPase"/>
</dbReference>
<dbReference type="Gene3D" id="3.40.50.300">
    <property type="entry name" value="P-loop containing nucleotide triphosphate hydrolases"/>
    <property type="match status" value="2"/>
</dbReference>
<dbReference type="Pfam" id="PF00005">
    <property type="entry name" value="ABC_tran"/>
    <property type="match status" value="2"/>
</dbReference>
<dbReference type="GO" id="GO:0055085">
    <property type="term" value="P:transmembrane transport"/>
    <property type="evidence" value="ECO:0007669"/>
    <property type="project" value="UniProtKB-ARBA"/>
</dbReference>
<dbReference type="InterPro" id="IPR050319">
    <property type="entry name" value="ABC_transp_ATP-bind"/>
</dbReference>
<dbReference type="PROSITE" id="PS00211">
    <property type="entry name" value="ABC_TRANSPORTER_1"/>
    <property type="match status" value="2"/>
</dbReference>
<dbReference type="InterPro" id="IPR013563">
    <property type="entry name" value="Oligopep_ABC_C"/>
</dbReference>
<feature type="domain" description="ABC transporter" evidence="6">
    <location>
        <begin position="295"/>
        <end position="538"/>
    </location>
</feature>
<dbReference type="GO" id="GO:0016887">
    <property type="term" value="F:ATP hydrolysis activity"/>
    <property type="evidence" value="ECO:0007669"/>
    <property type="project" value="InterPro"/>
</dbReference>
<dbReference type="SMART" id="SM00382">
    <property type="entry name" value="AAA"/>
    <property type="match status" value="2"/>
</dbReference>
<dbReference type="Proteomes" id="UP000469670">
    <property type="component" value="Unassembled WGS sequence"/>
</dbReference>
<evidence type="ECO:0000256" key="3">
    <source>
        <dbReference type="ARBA" id="ARBA00022741"/>
    </source>
</evidence>
<accession>A0A7K3S7Q1</accession>
<dbReference type="CDD" id="cd03257">
    <property type="entry name" value="ABC_NikE_OppD_transporters"/>
    <property type="match status" value="2"/>
</dbReference>
<dbReference type="InterPro" id="IPR003439">
    <property type="entry name" value="ABC_transporter-like_ATP-bd"/>
</dbReference>
<organism evidence="7 8">
    <name type="scientific">Streptomyces parvus</name>
    <dbReference type="NCBI Taxonomy" id="66428"/>
    <lineage>
        <taxon>Bacteria</taxon>
        <taxon>Bacillati</taxon>
        <taxon>Actinomycetota</taxon>
        <taxon>Actinomycetes</taxon>
        <taxon>Kitasatosporales</taxon>
        <taxon>Streptomycetaceae</taxon>
        <taxon>Streptomyces</taxon>
    </lineage>
</organism>
<comment type="caution">
    <text evidence="7">The sequence shown here is derived from an EMBL/GenBank/DDBJ whole genome shotgun (WGS) entry which is preliminary data.</text>
</comment>
<feature type="domain" description="ABC transporter" evidence="6">
    <location>
        <begin position="2"/>
        <end position="242"/>
    </location>
</feature>
<dbReference type="PANTHER" id="PTHR43776">
    <property type="entry name" value="TRANSPORT ATP-BINDING PROTEIN"/>
    <property type="match status" value="1"/>
</dbReference>
<evidence type="ECO:0000256" key="2">
    <source>
        <dbReference type="ARBA" id="ARBA00022448"/>
    </source>
</evidence>
<proteinExistence type="inferred from homology"/>
<feature type="compositionally biased region" description="Basic and acidic residues" evidence="5">
    <location>
        <begin position="268"/>
        <end position="285"/>
    </location>
</feature>
<dbReference type="AlphaFoldDB" id="A0A7K3S7Q1"/>
<dbReference type="GO" id="GO:0015833">
    <property type="term" value="P:peptide transport"/>
    <property type="evidence" value="ECO:0007669"/>
    <property type="project" value="InterPro"/>
</dbReference>
<evidence type="ECO:0000313" key="8">
    <source>
        <dbReference type="Proteomes" id="UP000469670"/>
    </source>
</evidence>
<dbReference type="InterPro" id="IPR017871">
    <property type="entry name" value="ABC_transporter-like_CS"/>
</dbReference>
<sequence length="551" mass="58492">MIRVEELHIVDEAGRAVLDRVSLDIAPGERVAVVGESGSGKTTLALALLGEINPGLRVAGGRVVVDDQDVLGLTVGALRSYRRRAVAYLPQDPASALTPTLRVRRQLAELATDRSDEALVRRLAGVGLPEDPALLRRYPHQFSGGQQQRLALARISAGDPAVLVVDEPTTGLDAIARNLVLERVDELVTRRGSSLLLVTHDLSAAGLVADRLVVLRGGVVREEGPLAQVLRQPEDPYTRELISAVPTLADLRLRGLKIPAQRTAGTSAKDEKAGNTGQDRQDGKGGRAPAAEPLLRVDGLRAAHRQGGRSRTVVEGVSFDLAAGECLALLGVSGSGKTTVARCVSGTHKPAAGTIRLEGQPLAPGIRERTIGERRRIQVIPQHSAGSLNPRRTVGAAVTRPLRLLRGMTRAEAAAELTRLLDLVELPPQVADHYPRQLSGGQCQRVTIARALAADPSVLICDEMTSSLDTRVQATVLDLVTRLRHELGLAVIVITHDLGVLARVADRVLALHEGAVCEEGPVGRVLGAPQHPWTRSLVEASAAGEALSSSR</sequence>
<dbReference type="SUPFAM" id="SSF52540">
    <property type="entry name" value="P-loop containing nucleoside triphosphate hydrolases"/>
    <property type="match status" value="2"/>
</dbReference>
<reference evidence="7 8" key="1">
    <citation type="submission" date="2020-01" db="EMBL/GenBank/DDBJ databases">
        <title>Insect and environment-associated Actinomycetes.</title>
        <authorList>
            <person name="Currrie C."/>
            <person name="Chevrette M."/>
            <person name="Carlson C."/>
            <person name="Stubbendieck R."/>
            <person name="Wendt-Pienkowski E."/>
        </authorList>
    </citation>
    <scope>NUCLEOTIDE SEQUENCE [LARGE SCALE GENOMIC DNA]</scope>
    <source>
        <strain evidence="7 8">SID7590</strain>
    </source>
</reference>
<dbReference type="EMBL" id="JAAGMP010001525">
    <property type="protein sequence ID" value="NEC23323.1"/>
    <property type="molecule type" value="Genomic_DNA"/>
</dbReference>
<dbReference type="PANTHER" id="PTHR43776:SF7">
    <property type="entry name" value="D,D-DIPEPTIDE TRANSPORT ATP-BINDING PROTEIN DDPF-RELATED"/>
    <property type="match status" value="1"/>
</dbReference>
<comment type="similarity">
    <text evidence="1">Belongs to the ABC transporter superfamily.</text>
</comment>
<dbReference type="Pfam" id="PF08352">
    <property type="entry name" value="oligo_HPY"/>
    <property type="match status" value="1"/>
</dbReference>
<name>A0A7K3S7Q1_9ACTN</name>
<keyword evidence="2" id="KW-0813">Transport</keyword>
<evidence type="ECO:0000256" key="5">
    <source>
        <dbReference type="SAM" id="MobiDB-lite"/>
    </source>
</evidence>
<evidence type="ECO:0000256" key="4">
    <source>
        <dbReference type="ARBA" id="ARBA00022840"/>
    </source>
</evidence>
<evidence type="ECO:0000259" key="6">
    <source>
        <dbReference type="PROSITE" id="PS50893"/>
    </source>
</evidence>